<accession>A0A081ES60</accession>
<reference evidence="2 3" key="1">
    <citation type="journal article" date="2015" name="Genome Announc.">
        <title>Draft genome sequence of a Halorubrum H3 strain isolated from the burlinskoye salt lake (Altai Krai, Russia).</title>
        <authorList>
            <person name="Rozanov A.S."/>
            <person name="Bryanskaya A.V."/>
            <person name="Malup T.K."/>
            <person name="Kotenko A.V."/>
            <person name="Peltek S.E."/>
        </authorList>
    </citation>
    <scope>NUCLEOTIDE SEQUENCE [LARGE SCALE GENOMIC DNA]</scope>
    <source>
        <strain evidence="2 3">H3</strain>
    </source>
</reference>
<dbReference type="RefSeq" id="WP_050023305.1">
    <property type="nucleotide sequence ID" value="NZ_JNFH02000004.1"/>
</dbReference>
<comment type="caution">
    <text evidence="2">The sequence shown here is derived from an EMBL/GenBank/DDBJ whole genome shotgun (WGS) entry which is preliminary data.</text>
</comment>
<feature type="compositionally biased region" description="Basic and acidic residues" evidence="1">
    <location>
        <begin position="89"/>
        <end position="110"/>
    </location>
</feature>
<name>A0A081ES60_9EURY</name>
<evidence type="ECO:0000256" key="1">
    <source>
        <dbReference type="SAM" id="MobiDB-lite"/>
    </source>
</evidence>
<feature type="region of interest" description="Disordered" evidence="1">
    <location>
        <begin position="89"/>
        <end position="125"/>
    </location>
</feature>
<protein>
    <submittedName>
        <fullName evidence="2">Uncharacterized protein</fullName>
    </submittedName>
</protein>
<dbReference type="OrthoDB" id="202777at2157"/>
<proteinExistence type="predicted"/>
<dbReference type="Pfam" id="PF20126">
    <property type="entry name" value="TumE"/>
    <property type="match status" value="1"/>
</dbReference>
<organism evidence="2 3">
    <name type="scientific">Halorubrum saccharovorum</name>
    <dbReference type="NCBI Taxonomy" id="2248"/>
    <lineage>
        <taxon>Archaea</taxon>
        <taxon>Methanobacteriati</taxon>
        <taxon>Methanobacteriota</taxon>
        <taxon>Stenosarchaea group</taxon>
        <taxon>Halobacteria</taxon>
        <taxon>Halobacteriales</taxon>
        <taxon>Haloferacaceae</taxon>
        <taxon>Halorubrum</taxon>
    </lineage>
</organism>
<evidence type="ECO:0000313" key="2">
    <source>
        <dbReference type="EMBL" id="KDS90248.1"/>
    </source>
</evidence>
<dbReference type="AlphaFoldDB" id="A0A081ES60"/>
<keyword evidence="3" id="KW-1185">Reference proteome</keyword>
<gene>
    <name evidence="2" type="ORF">FK85_17965</name>
</gene>
<dbReference type="Proteomes" id="UP000053331">
    <property type="component" value="Unassembled WGS sequence"/>
</dbReference>
<dbReference type="EMBL" id="JNFH02000004">
    <property type="protein sequence ID" value="KDS90248.1"/>
    <property type="molecule type" value="Genomic_DNA"/>
</dbReference>
<dbReference type="InterPro" id="IPR045397">
    <property type="entry name" value="TumE-like"/>
</dbReference>
<evidence type="ECO:0000313" key="3">
    <source>
        <dbReference type="Proteomes" id="UP000053331"/>
    </source>
</evidence>
<sequence length="148" mass="17301">MTHGRDENASTPDRGAPIDFDRLEIVRERFTTDDRFARIEAHPTFAPERLQCVYNRQLYPGSVQAARLEVVWYQNGDFSIHYHEDHGTSEYDHRWDRHPSDHNTRDHVHPGPDAPTPGENASHPTDWRDVLSMALSEVDDRQRAFWEP</sequence>